<feature type="domain" description="PilZ" evidence="5">
    <location>
        <begin position="138"/>
        <end position="250"/>
    </location>
</feature>
<dbReference type="AlphaFoldDB" id="A0A127QP68"/>
<dbReference type="RefSeq" id="WP_082797970.1">
    <property type="nucleotide sequence ID" value="NZ_CP013233.1"/>
</dbReference>
<dbReference type="GO" id="GO:0071973">
    <property type="term" value="P:bacterial-type flagellum-dependent cell motility"/>
    <property type="evidence" value="ECO:0007669"/>
    <property type="project" value="UniProtKB-UniRule"/>
</dbReference>
<evidence type="ECO:0000313" key="7">
    <source>
        <dbReference type="EMBL" id="AMP11392.1"/>
    </source>
</evidence>
<dbReference type="EMBL" id="CP013235">
    <property type="protein sequence ID" value="AMP11392.1"/>
    <property type="molecule type" value="Genomic_DNA"/>
</dbReference>
<dbReference type="InterPro" id="IPR023787">
    <property type="entry name" value="T3SS_YcgR"/>
</dbReference>
<proteinExistence type="inferred from homology"/>
<dbReference type="HAMAP" id="MF_01457">
    <property type="entry name" value="YcgR"/>
    <property type="match status" value="1"/>
</dbReference>
<sequence length="259" mass="29395">MSKNNLTVEARAELGHVSPLTASLAGLEEFRISYPKTIAHVLRQFARQMDFLNIAFGRHGERTVTRILAVDESSGTFHYDYGATEMENLRLQDSEENLLSGMQSGVHVQFICGRPEPVLYEGLPAFKSQFPESLYRIQRRESFRVETPIANPYICTATLPDSRRVRFEIVDLSLTGIRLRSTDASIGELEIGMTLTGAAFDYRDLGVMESELKITFIHNSQTFSNPIYHLGCRFLTLPKAKEASLQRLITFLELSRNRR</sequence>
<dbReference type="PATRIC" id="fig|279058.18.peg.3648"/>
<evidence type="ECO:0000256" key="3">
    <source>
        <dbReference type="ARBA" id="ARBA00023143"/>
    </source>
</evidence>
<comment type="subcellular location">
    <subcellularLocation>
        <location evidence="4">Bacterial flagellum basal body</location>
    </subcellularLocation>
</comment>
<keyword evidence="2 4" id="KW-0547">Nucleotide-binding</keyword>
<accession>A0A127QP68</accession>
<evidence type="ECO:0000256" key="2">
    <source>
        <dbReference type="ARBA" id="ARBA00022741"/>
    </source>
</evidence>
<name>A0A127QP68_9BURK</name>
<keyword evidence="3 4" id="KW-0975">Bacterial flagellum</keyword>
<comment type="function">
    <text evidence="4">Acts as a flagellar brake, regulating swimming and swarming in a bis-(3'-5') cyclic diguanylic acid (c-di-GMP)-dependent manner. Binds 1 c-di-GMP dimer per subunit. Increasing levels of c-di-GMP lead to decreased motility.</text>
</comment>
<keyword evidence="1 4" id="KW-0973">c-di-GMP</keyword>
<dbReference type="Pfam" id="PF07317">
    <property type="entry name" value="PilZN"/>
    <property type="match status" value="1"/>
</dbReference>
<evidence type="ECO:0000259" key="5">
    <source>
        <dbReference type="Pfam" id="PF07238"/>
    </source>
</evidence>
<protein>
    <recommendedName>
        <fullName evidence="4">Flagellar brake protein YcgR</fullName>
    </recommendedName>
    <alternativeName>
        <fullName evidence="4">Cyclic di-GMP binding protein YcgR</fullName>
    </alternativeName>
</protein>
<gene>
    <name evidence="4" type="primary">ycgR</name>
    <name evidence="7" type="ORF">CAter282_3709</name>
</gene>
<comment type="similarity">
    <text evidence="4">Belongs to the YcgR family.</text>
</comment>
<evidence type="ECO:0000256" key="4">
    <source>
        <dbReference type="HAMAP-Rule" id="MF_01457"/>
    </source>
</evidence>
<dbReference type="Pfam" id="PF07238">
    <property type="entry name" value="PilZ"/>
    <property type="match status" value="1"/>
</dbReference>
<comment type="subunit">
    <text evidence="4">Monomer. Interacts with the flagellar basal bodies.</text>
</comment>
<organism evidence="7 8">
    <name type="scientific">Collimonas arenae</name>
    <dbReference type="NCBI Taxonomy" id="279058"/>
    <lineage>
        <taxon>Bacteria</taxon>
        <taxon>Pseudomonadati</taxon>
        <taxon>Pseudomonadota</taxon>
        <taxon>Betaproteobacteria</taxon>
        <taxon>Burkholderiales</taxon>
        <taxon>Oxalobacteraceae</taxon>
        <taxon>Collimonas</taxon>
    </lineage>
</organism>
<dbReference type="GO" id="GO:0035438">
    <property type="term" value="F:cyclic-di-GMP binding"/>
    <property type="evidence" value="ECO:0007669"/>
    <property type="project" value="UniProtKB-UniRule"/>
</dbReference>
<dbReference type="InterPro" id="IPR012349">
    <property type="entry name" value="Split_barrel_FMN-bd"/>
</dbReference>
<dbReference type="InterPro" id="IPR009926">
    <property type="entry name" value="T3SS_YcgR_PilZN"/>
</dbReference>
<reference evidence="7 8" key="1">
    <citation type="submission" date="2015-11" db="EMBL/GenBank/DDBJ databases">
        <title>Exploring the genomic traits of fungus-feeding bacterial genus Collimonas.</title>
        <authorList>
            <person name="Song C."/>
            <person name="Schmidt R."/>
            <person name="de Jager V."/>
            <person name="Krzyzanowska D."/>
            <person name="Jongedijk E."/>
            <person name="Cankar K."/>
            <person name="Beekwilder J."/>
            <person name="van Veen A."/>
            <person name="de Boer W."/>
            <person name="van Veen J.A."/>
            <person name="Garbeva P."/>
        </authorList>
    </citation>
    <scope>NUCLEOTIDE SEQUENCE [LARGE SCALE GENOMIC DNA]</scope>
    <source>
        <strain evidence="7 8">Ter282</strain>
    </source>
</reference>
<dbReference type="GO" id="GO:0009425">
    <property type="term" value="C:bacterial-type flagellum basal body"/>
    <property type="evidence" value="ECO:0007669"/>
    <property type="project" value="UniProtKB-SubCell"/>
</dbReference>
<dbReference type="OrthoDB" id="5572581at2"/>
<dbReference type="GO" id="GO:0071945">
    <property type="term" value="P:regulation of bacterial-type flagellum-dependent cell motility by regulation of motor speed"/>
    <property type="evidence" value="ECO:0007669"/>
    <property type="project" value="UniProtKB-UniRule"/>
</dbReference>
<dbReference type="Proteomes" id="UP000071778">
    <property type="component" value="Chromosome"/>
</dbReference>
<evidence type="ECO:0000256" key="1">
    <source>
        <dbReference type="ARBA" id="ARBA00022636"/>
    </source>
</evidence>
<dbReference type="Gene3D" id="2.40.10.220">
    <property type="entry name" value="predicted glycosyltransferase like domains"/>
    <property type="match status" value="1"/>
</dbReference>
<dbReference type="Gene3D" id="2.30.110.10">
    <property type="entry name" value="Electron Transport, Fmn-binding Protein, Chain A"/>
    <property type="match status" value="1"/>
</dbReference>
<evidence type="ECO:0000259" key="6">
    <source>
        <dbReference type="Pfam" id="PF07317"/>
    </source>
</evidence>
<dbReference type="InterPro" id="IPR009875">
    <property type="entry name" value="PilZ_domain"/>
</dbReference>
<evidence type="ECO:0000313" key="8">
    <source>
        <dbReference type="Proteomes" id="UP000071778"/>
    </source>
</evidence>
<feature type="domain" description="Type III secretion system flagellar brake protein YcgR PilZN" evidence="6">
    <location>
        <begin position="30"/>
        <end position="136"/>
    </location>
</feature>
<keyword evidence="8" id="KW-1185">Reference proteome</keyword>